<dbReference type="Pfam" id="PF13179">
    <property type="entry name" value="DUF4006"/>
    <property type="match status" value="1"/>
</dbReference>
<dbReference type="EMBL" id="LN907858">
    <property type="protein sequence ID" value="CUU40883.1"/>
    <property type="molecule type" value="Genomic_DNA"/>
</dbReference>
<evidence type="ECO:0000313" key="4">
    <source>
        <dbReference type="Proteomes" id="UP000029925"/>
    </source>
</evidence>
<dbReference type="GeneID" id="78152109"/>
<gene>
    <name evidence="2" type="ORF">BN2458_PEG2000</name>
    <name evidence="3" type="ORF">LS75_003755</name>
</gene>
<evidence type="ECO:0000313" key="3">
    <source>
        <dbReference type="EMBL" id="TLD78875.1"/>
    </source>
</evidence>
<keyword evidence="1" id="KW-1133">Transmembrane helix</keyword>
<reference evidence="5" key="3">
    <citation type="submission" date="2015-11" db="EMBL/GenBank/DDBJ databases">
        <authorList>
            <person name="Anvar S.Y."/>
        </authorList>
    </citation>
    <scope>NUCLEOTIDE SEQUENCE [LARGE SCALE GENOMIC DNA]</scope>
</reference>
<organism evidence="2 5">
    <name type="scientific">Helicobacter typhlonius</name>
    <dbReference type="NCBI Taxonomy" id="76936"/>
    <lineage>
        <taxon>Bacteria</taxon>
        <taxon>Pseudomonadati</taxon>
        <taxon>Campylobacterota</taxon>
        <taxon>Epsilonproteobacteria</taxon>
        <taxon>Campylobacterales</taxon>
        <taxon>Helicobacteraceae</taxon>
        <taxon>Helicobacter</taxon>
    </lineage>
</organism>
<name>A0A099UFH7_9HELI</name>
<sequence length="66" mass="7055">MNGLFGLNGLTGFIIAVVLLLSIVAGLGTCAILTQKDVATSYYKIEHIDSIKQISTDNAQYHKSAN</sequence>
<dbReference type="STRING" id="76936.BN2458_PEG2000"/>
<evidence type="ECO:0000313" key="2">
    <source>
        <dbReference type="EMBL" id="CUU40883.1"/>
    </source>
</evidence>
<reference evidence="3 4" key="1">
    <citation type="journal article" date="2014" name="Genome Announc.">
        <title>Draft genome sequences of eight enterohepatic helicobacter species isolated from both laboratory and wild rodents.</title>
        <authorList>
            <person name="Sheh A."/>
            <person name="Shen Z."/>
            <person name="Fox J.G."/>
        </authorList>
    </citation>
    <scope>NUCLEOTIDE SEQUENCE [LARGE SCALE GENOMIC DNA]</scope>
    <source>
        <strain evidence="3 4">MIT 98-6810</strain>
    </source>
</reference>
<dbReference type="AlphaFoldDB" id="A0A099UFH7"/>
<protein>
    <submittedName>
        <fullName evidence="3">DUF4006 family protein</fullName>
    </submittedName>
</protein>
<dbReference type="OrthoDB" id="5329791at2"/>
<keyword evidence="4" id="KW-1185">Reference proteome</keyword>
<reference evidence="2" key="2">
    <citation type="submission" date="2015-11" db="EMBL/GenBank/DDBJ databases">
        <authorList>
            <person name="Zhang Y."/>
            <person name="Guo Z."/>
        </authorList>
    </citation>
    <scope>NUCLEOTIDE SEQUENCE</scope>
    <source>
        <strain evidence="2">1</strain>
    </source>
</reference>
<dbReference type="InterPro" id="IPR025065">
    <property type="entry name" value="DUF4006"/>
</dbReference>
<dbReference type="PATRIC" id="fig|76936.10.peg.1948"/>
<evidence type="ECO:0000313" key="5">
    <source>
        <dbReference type="Proteomes" id="UP000064525"/>
    </source>
</evidence>
<dbReference type="Proteomes" id="UP000029925">
    <property type="component" value="Unassembled WGS sequence"/>
</dbReference>
<keyword evidence="1" id="KW-0812">Transmembrane</keyword>
<evidence type="ECO:0000256" key="1">
    <source>
        <dbReference type="SAM" id="Phobius"/>
    </source>
</evidence>
<accession>A0A099UFH7</accession>
<dbReference type="EMBL" id="JRPF02000003">
    <property type="protein sequence ID" value="TLD78875.1"/>
    <property type="molecule type" value="Genomic_DNA"/>
</dbReference>
<dbReference type="RefSeq" id="WP_034325368.1">
    <property type="nucleotide sequence ID" value="NZ_CAJTQN010000001.1"/>
</dbReference>
<keyword evidence="1" id="KW-0472">Membrane</keyword>
<dbReference type="KEGG" id="hty:BN2458_PEG2000"/>
<proteinExistence type="predicted"/>
<dbReference type="Proteomes" id="UP000064525">
    <property type="component" value="Chromosome I"/>
</dbReference>
<feature type="transmembrane region" description="Helical" evidence="1">
    <location>
        <begin position="12"/>
        <end position="34"/>
    </location>
</feature>